<evidence type="ECO:0000259" key="3">
    <source>
        <dbReference type="PROSITE" id="PS50113"/>
    </source>
</evidence>
<dbReference type="PROSITE" id="PS50112">
    <property type="entry name" value="PAS"/>
    <property type="match status" value="2"/>
</dbReference>
<dbReference type="SUPFAM" id="SSF55785">
    <property type="entry name" value="PYP-like sensor domain (PAS domain)"/>
    <property type="match status" value="2"/>
</dbReference>
<dbReference type="InterPro" id="IPR000700">
    <property type="entry name" value="PAS-assoc_C"/>
</dbReference>
<proteinExistence type="predicted"/>
<dbReference type="CDD" id="cd07041">
    <property type="entry name" value="STAS_RsbR_RsbS_like"/>
    <property type="match status" value="1"/>
</dbReference>
<dbReference type="Gene3D" id="3.30.450.20">
    <property type="entry name" value="PAS domain"/>
    <property type="match status" value="2"/>
</dbReference>
<dbReference type="Gene3D" id="3.30.750.24">
    <property type="entry name" value="STAS domain"/>
    <property type="match status" value="1"/>
</dbReference>
<evidence type="ECO:0000313" key="5">
    <source>
        <dbReference type="EMBL" id="KYF87231.1"/>
    </source>
</evidence>
<dbReference type="InterPro" id="IPR013656">
    <property type="entry name" value="PAS_4"/>
</dbReference>
<dbReference type="InterPro" id="IPR035965">
    <property type="entry name" value="PAS-like_dom_sf"/>
</dbReference>
<dbReference type="InterPro" id="IPR002645">
    <property type="entry name" value="STAS_dom"/>
</dbReference>
<dbReference type="PANTHER" id="PTHR33745:SF3">
    <property type="entry name" value="RSBT CO-ANTAGONIST PROTEIN RSBRC"/>
    <property type="match status" value="1"/>
</dbReference>
<evidence type="ECO:0000259" key="2">
    <source>
        <dbReference type="PROSITE" id="PS50112"/>
    </source>
</evidence>
<evidence type="ECO:0000259" key="4">
    <source>
        <dbReference type="PROSITE" id="PS50801"/>
    </source>
</evidence>
<dbReference type="PROSITE" id="PS50113">
    <property type="entry name" value="PAC"/>
    <property type="match status" value="1"/>
</dbReference>
<feature type="domain" description="PAS" evidence="2">
    <location>
        <begin position="13"/>
        <end position="87"/>
    </location>
</feature>
<dbReference type="NCBIfam" id="TIGR00229">
    <property type="entry name" value="sensory_box"/>
    <property type="match status" value="1"/>
</dbReference>
<dbReference type="InterPro" id="IPR051932">
    <property type="entry name" value="Bact_StressResp_Reg"/>
</dbReference>
<sequence>MTETKASEAHEAIGARAQRMLDAVPTMVCVLDIKAARLTAHNAALARAIGCTGEELSARGLEALSSRIHPDDLAGIAARAARLASARDLDVIEGELRARGREEDERVFAARAEVFSRGEDGSAREVIVSAEDVTEQRRGEQRLRTSEALLATVCERAPVLIYAKDRGGAYLVASRSLERLVGVAPGGMLGKTDRDFFPPEVASIYNDVDDHVRQGGAPLDAEETAPHAEGEKTFYSVKFPLEGEGIPAGSVAGISVDITRVKAAEREREAARDELIAAQQDTIRELVTPLLPIAEGVLVMPLIGHFDGPRASRIIETLLHGVERHAARIAILDITGVKTVDAHVAEMLVRAARAAGLLGAKVVLTGIQPAIARAMIELGVDLRGVVTAGTLHGGIAYAAPAGLARGGEQQRRSPSE</sequence>
<evidence type="ECO:0000256" key="1">
    <source>
        <dbReference type="ARBA" id="ARBA00022553"/>
    </source>
</evidence>
<dbReference type="Pfam" id="PF08447">
    <property type="entry name" value="PAS_3"/>
    <property type="match status" value="1"/>
</dbReference>
<feature type="domain" description="PAC" evidence="3">
    <location>
        <begin position="92"/>
        <end position="145"/>
    </location>
</feature>
<organism evidence="5 6">
    <name type="scientific">Sorangium cellulosum</name>
    <name type="common">Polyangium cellulosum</name>
    <dbReference type="NCBI Taxonomy" id="56"/>
    <lineage>
        <taxon>Bacteria</taxon>
        <taxon>Pseudomonadati</taxon>
        <taxon>Myxococcota</taxon>
        <taxon>Polyangia</taxon>
        <taxon>Polyangiales</taxon>
        <taxon>Polyangiaceae</taxon>
        <taxon>Sorangium</taxon>
    </lineage>
</organism>
<comment type="caution">
    <text evidence="5">The sequence shown here is derived from an EMBL/GenBank/DDBJ whole genome shotgun (WGS) entry which is preliminary data.</text>
</comment>
<dbReference type="EMBL" id="JEMB01001457">
    <property type="protein sequence ID" value="KYF87231.1"/>
    <property type="molecule type" value="Genomic_DNA"/>
</dbReference>
<dbReference type="InterPro" id="IPR000014">
    <property type="entry name" value="PAS"/>
</dbReference>
<dbReference type="Proteomes" id="UP000075635">
    <property type="component" value="Unassembled WGS sequence"/>
</dbReference>
<keyword evidence="1" id="KW-0597">Phosphoprotein</keyword>
<name>A0A150S4A9_SORCE</name>
<dbReference type="SMART" id="SM00091">
    <property type="entry name" value="PAS"/>
    <property type="match status" value="2"/>
</dbReference>
<evidence type="ECO:0000313" key="6">
    <source>
        <dbReference type="Proteomes" id="UP000075635"/>
    </source>
</evidence>
<gene>
    <name evidence="5" type="ORF">BE17_14485</name>
</gene>
<feature type="domain" description="PAS" evidence="2">
    <location>
        <begin position="146"/>
        <end position="216"/>
    </location>
</feature>
<dbReference type="Pfam" id="PF01740">
    <property type="entry name" value="STAS"/>
    <property type="match status" value="1"/>
</dbReference>
<dbReference type="SUPFAM" id="SSF52091">
    <property type="entry name" value="SpoIIaa-like"/>
    <property type="match status" value="1"/>
</dbReference>
<dbReference type="InterPro" id="IPR013655">
    <property type="entry name" value="PAS_fold_3"/>
</dbReference>
<dbReference type="AlphaFoldDB" id="A0A150S4A9"/>
<accession>A0A150S4A9</accession>
<dbReference type="InterPro" id="IPR036513">
    <property type="entry name" value="STAS_dom_sf"/>
</dbReference>
<protein>
    <submittedName>
        <fullName evidence="5">Anti-anti-sigma factor</fullName>
    </submittedName>
</protein>
<feature type="domain" description="STAS" evidence="4">
    <location>
        <begin position="287"/>
        <end position="398"/>
    </location>
</feature>
<dbReference type="Pfam" id="PF08448">
    <property type="entry name" value="PAS_4"/>
    <property type="match status" value="1"/>
</dbReference>
<reference evidence="5 6" key="1">
    <citation type="submission" date="2014-02" db="EMBL/GenBank/DDBJ databases">
        <title>The small core and large imbalanced accessory genome model reveals a collaborative survival strategy of Sorangium cellulosum strains in nature.</title>
        <authorList>
            <person name="Han K."/>
            <person name="Peng R."/>
            <person name="Blom J."/>
            <person name="Li Y.-Z."/>
        </authorList>
    </citation>
    <scope>NUCLEOTIDE SEQUENCE [LARGE SCALE GENOMIC DNA]</scope>
    <source>
        <strain evidence="5 6">So0011-07</strain>
    </source>
</reference>
<dbReference type="PANTHER" id="PTHR33745">
    <property type="entry name" value="RSBT ANTAGONIST PROTEIN RSBS-RELATED"/>
    <property type="match status" value="1"/>
</dbReference>
<dbReference type="PROSITE" id="PS50801">
    <property type="entry name" value="STAS"/>
    <property type="match status" value="1"/>
</dbReference>